<reference evidence="2" key="2">
    <citation type="journal article" date="2015" name="Data Brief">
        <title>Shoot transcriptome of the giant reed, Arundo donax.</title>
        <authorList>
            <person name="Barrero R.A."/>
            <person name="Guerrero F.D."/>
            <person name="Moolhuijzen P."/>
            <person name="Goolsby J.A."/>
            <person name="Tidwell J."/>
            <person name="Bellgard S.E."/>
            <person name="Bellgard M.I."/>
        </authorList>
    </citation>
    <scope>NUCLEOTIDE SEQUENCE</scope>
    <source>
        <tissue evidence="2">Shoot tissue taken approximately 20 cm above the soil surface</tissue>
    </source>
</reference>
<dbReference type="AlphaFoldDB" id="A0A0A9FJ25"/>
<proteinExistence type="predicted"/>
<reference evidence="2" key="1">
    <citation type="submission" date="2014-09" db="EMBL/GenBank/DDBJ databases">
        <authorList>
            <person name="Magalhaes I.L.F."/>
            <person name="Oliveira U."/>
            <person name="Santos F.R."/>
            <person name="Vidigal T.H.D.A."/>
            <person name="Brescovit A.D."/>
            <person name="Santos A.J."/>
        </authorList>
    </citation>
    <scope>NUCLEOTIDE SEQUENCE</scope>
    <source>
        <tissue evidence="2">Shoot tissue taken approximately 20 cm above the soil surface</tissue>
    </source>
</reference>
<accession>A0A0A9FJ25</accession>
<sequence length="96" mass="9773">MATPRGRRGSTSMGLNGRPVMLAAHGIPTRPSPSPGPVEHRSRTAASEAATSSRATAASLLGFAMVVVWSPGSGCSCRGFIESSGCLVLCQNCAAR</sequence>
<protein>
    <submittedName>
        <fullName evidence="2">Uncharacterized protein</fullName>
    </submittedName>
</protein>
<organism evidence="2">
    <name type="scientific">Arundo donax</name>
    <name type="common">Giant reed</name>
    <name type="synonym">Donax arundinaceus</name>
    <dbReference type="NCBI Taxonomy" id="35708"/>
    <lineage>
        <taxon>Eukaryota</taxon>
        <taxon>Viridiplantae</taxon>
        <taxon>Streptophyta</taxon>
        <taxon>Embryophyta</taxon>
        <taxon>Tracheophyta</taxon>
        <taxon>Spermatophyta</taxon>
        <taxon>Magnoliopsida</taxon>
        <taxon>Liliopsida</taxon>
        <taxon>Poales</taxon>
        <taxon>Poaceae</taxon>
        <taxon>PACMAD clade</taxon>
        <taxon>Arundinoideae</taxon>
        <taxon>Arundineae</taxon>
        <taxon>Arundo</taxon>
    </lineage>
</organism>
<evidence type="ECO:0000256" key="1">
    <source>
        <dbReference type="SAM" id="MobiDB-lite"/>
    </source>
</evidence>
<name>A0A0A9FJ25_ARUDO</name>
<feature type="region of interest" description="Disordered" evidence="1">
    <location>
        <begin position="1"/>
        <end position="51"/>
    </location>
</feature>
<evidence type="ECO:0000313" key="2">
    <source>
        <dbReference type="EMBL" id="JAE10091.1"/>
    </source>
</evidence>
<dbReference type="EMBL" id="GBRH01187805">
    <property type="protein sequence ID" value="JAE10091.1"/>
    <property type="molecule type" value="Transcribed_RNA"/>
</dbReference>